<sequence length="267" mass="29251">MGLFGRRRSRAGVGTVHDVTERAVEPLDVRFGSVLSASPEQRDAVIAEMALWEIPRPDLAEGEVQWVTCRGTWYPPDYRSIPVRFYMTDRRLLMYEAGPDDVFDSRLSTGHVDFWFDDVAVFDPQPTTQRRPNAVPYLIITSRTGRPADGKRCDVEFNLDEEGARFIGTAIKALREHGGVHARVSEGAAQEIDGSDPQQGPPAPQGPPASSSPSPTRTATPSPPDATPAATPSRRRPAAKPATARPRTRPTRPSARIPTETCATPCR</sequence>
<keyword evidence="3" id="KW-1185">Reference proteome</keyword>
<evidence type="ECO:0000256" key="1">
    <source>
        <dbReference type="SAM" id="MobiDB-lite"/>
    </source>
</evidence>
<evidence type="ECO:0000313" key="2">
    <source>
        <dbReference type="EMBL" id="GAA4991348.1"/>
    </source>
</evidence>
<dbReference type="Proteomes" id="UP001500466">
    <property type="component" value="Unassembled WGS sequence"/>
</dbReference>
<accession>A0ABP9IAF4</accession>
<gene>
    <name evidence="2" type="ORF">GCM10023205_74190</name>
</gene>
<feature type="compositionally biased region" description="Low complexity" evidence="1">
    <location>
        <begin position="208"/>
        <end position="220"/>
    </location>
</feature>
<evidence type="ECO:0000313" key="3">
    <source>
        <dbReference type="Proteomes" id="UP001500466"/>
    </source>
</evidence>
<dbReference type="EMBL" id="BAABHS010000043">
    <property type="protein sequence ID" value="GAA4991348.1"/>
    <property type="molecule type" value="Genomic_DNA"/>
</dbReference>
<comment type="caution">
    <text evidence="2">The sequence shown here is derived from an EMBL/GenBank/DDBJ whole genome shotgun (WGS) entry which is preliminary data.</text>
</comment>
<name>A0ABP9IAF4_9ACTN</name>
<organism evidence="2 3">
    <name type="scientific">Yinghuangia aomiensis</name>
    <dbReference type="NCBI Taxonomy" id="676205"/>
    <lineage>
        <taxon>Bacteria</taxon>
        <taxon>Bacillati</taxon>
        <taxon>Actinomycetota</taxon>
        <taxon>Actinomycetes</taxon>
        <taxon>Kitasatosporales</taxon>
        <taxon>Streptomycetaceae</taxon>
        <taxon>Yinghuangia</taxon>
    </lineage>
</organism>
<protein>
    <submittedName>
        <fullName evidence="2">Uncharacterized protein</fullName>
    </submittedName>
</protein>
<reference evidence="3" key="1">
    <citation type="journal article" date="2019" name="Int. J. Syst. Evol. Microbiol.">
        <title>The Global Catalogue of Microorganisms (GCM) 10K type strain sequencing project: providing services to taxonomists for standard genome sequencing and annotation.</title>
        <authorList>
            <consortium name="The Broad Institute Genomics Platform"/>
            <consortium name="The Broad Institute Genome Sequencing Center for Infectious Disease"/>
            <person name="Wu L."/>
            <person name="Ma J."/>
        </authorList>
    </citation>
    <scope>NUCLEOTIDE SEQUENCE [LARGE SCALE GENOMIC DNA]</scope>
    <source>
        <strain evidence="3">JCM 17986</strain>
    </source>
</reference>
<proteinExistence type="predicted"/>
<feature type="compositionally biased region" description="Low complexity" evidence="1">
    <location>
        <begin position="239"/>
        <end position="259"/>
    </location>
</feature>
<feature type="region of interest" description="Disordered" evidence="1">
    <location>
        <begin position="188"/>
        <end position="267"/>
    </location>
</feature>